<dbReference type="PROSITE" id="PS51203">
    <property type="entry name" value="CS"/>
    <property type="match status" value="1"/>
</dbReference>
<evidence type="ECO:0000313" key="3">
    <source>
        <dbReference type="Proteomes" id="UP001195660"/>
    </source>
</evidence>
<keyword evidence="3" id="KW-1185">Reference proteome</keyword>
<evidence type="ECO:0000313" key="2">
    <source>
        <dbReference type="EMBL" id="MBM5570881.1"/>
    </source>
</evidence>
<dbReference type="InterPro" id="IPR014985">
    <property type="entry name" value="WbqC"/>
</dbReference>
<dbReference type="RefSeq" id="WP_203570152.1">
    <property type="nucleotide sequence ID" value="NZ_WOFE01000001.1"/>
</dbReference>
<reference evidence="2 3" key="1">
    <citation type="submission" date="2019-11" db="EMBL/GenBank/DDBJ databases">
        <title>Novel Deefgea species.</title>
        <authorList>
            <person name="Han J.-H."/>
        </authorList>
    </citation>
    <scope>NUCLEOTIDE SEQUENCE [LARGE SCALE GENOMIC DNA]</scope>
    <source>
        <strain evidence="2 3">LMG 24817</strain>
    </source>
</reference>
<comment type="caution">
    <text evidence="2">The sequence shown here is derived from an EMBL/GenBank/DDBJ whole genome shotgun (WGS) entry which is preliminary data.</text>
</comment>
<dbReference type="Proteomes" id="UP001195660">
    <property type="component" value="Unassembled WGS sequence"/>
</dbReference>
<gene>
    <name evidence="2" type="ORF">GM173_04720</name>
</gene>
<organism evidence="2 3">
    <name type="scientific">Deefgea chitinilytica</name>
    <dbReference type="NCBI Taxonomy" id="570276"/>
    <lineage>
        <taxon>Bacteria</taxon>
        <taxon>Pseudomonadati</taxon>
        <taxon>Pseudomonadota</taxon>
        <taxon>Betaproteobacteria</taxon>
        <taxon>Neisseriales</taxon>
        <taxon>Chitinibacteraceae</taxon>
        <taxon>Deefgea</taxon>
    </lineage>
</organism>
<protein>
    <recommendedName>
        <fullName evidence="1">CS domain-containing protein</fullName>
    </recommendedName>
</protein>
<sequence length="228" mass="26322">MRCAIMQPSYLPWAGYFNLMTQVEFFVFLDDVQFCRSSWHQRNRILRHDQIEFITLPVKKSGARKKITEVEVDFIDVRYFDFLKEKMHSAYSGRPFYTDVVELIELAVPKESSVLSEFNIFLLNYCVSKVGLECKLIKSSDLKVSGIRSDRLENICIQLGCNRYLTPVGSLPYLHQDHFGQRSGIALDVQDFIPSIYDQGCANFVSHLSVLDVVANIGWGSFYSYIKK</sequence>
<evidence type="ECO:0000259" key="1">
    <source>
        <dbReference type="PROSITE" id="PS51203"/>
    </source>
</evidence>
<dbReference type="Pfam" id="PF08889">
    <property type="entry name" value="WbqC"/>
    <property type="match status" value="1"/>
</dbReference>
<name>A0ABS2C9Q4_9NEIS</name>
<feature type="domain" description="CS" evidence="1">
    <location>
        <begin position="32"/>
        <end position="153"/>
    </location>
</feature>
<proteinExistence type="predicted"/>
<dbReference type="EMBL" id="WOFE01000001">
    <property type="protein sequence ID" value="MBM5570881.1"/>
    <property type="molecule type" value="Genomic_DNA"/>
</dbReference>
<accession>A0ABS2C9Q4</accession>
<dbReference type="InterPro" id="IPR007052">
    <property type="entry name" value="CS_dom"/>
</dbReference>